<dbReference type="Proteomes" id="UP001595715">
    <property type="component" value="Unassembled WGS sequence"/>
</dbReference>
<dbReference type="SUPFAM" id="SSF52540">
    <property type="entry name" value="P-loop containing nucleoside triphosphate hydrolases"/>
    <property type="match status" value="1"/>
</dbReference>
<accession>A0ABV8K7B4</accession>
<gene>
    <name evidence="5" type="ORF">ACFOZ8_19995</name>
</gene>
<dbReference type="RefSeq" id="WP_377720528.1">
    <property type="nucleotide sequence ID" value="NZ_JBHSAM010000028.1"/>
</dbReference>
<feature type="domain" description="AAA+ ATPase" evidence="4">
    <location>
        <begin position="495"/>
        <end position="627"/>
    </location>
</feature>
<evidence type="ECO:0000256" key="2">
    <source>
        <dbReference type="ARBA" id="ARBA00022741"/>
    </source>
</evidence>
<dbReference type="EMBL" id="JBHSAM010000028">
    <property type="protein sequence ID" value="MFC4101937.1"/>
    <property type="molecule type" value="Genomic_DNA"/>
</dbReference>
<dbReference type="Pfam" id="PF00004">
    <property type="entry name" value="AAA"/>
    <property type="match status" value="1"/>
</dbReference>
<keyword evidence="2" id="KW-0547">Nucleotide-binding</keyword>
<dbReference type="InterPro" id="IPR027417">
    <property type="entry name" value="P-loop_NTPase"/>
</dbReference>
<keyword evidence="3 5" id="KW-0067">ATP-binding</keyword>
<dbReference type="CDD" id="cd19481">
    <property type="entry name" value="RecA-like_protease"/>
    <property type="match status" value="1"/>
</dbReference>
<evidence type="ECO:0000313" key="5">
    <source>
        <dbReference type="EMBL" id="MFC4101937.1"/>
    </source>
</evidence>
<evidence type="ECO:0000256" key="3">
    <source>
        <dbReference type="ARBA" id="ARBA00022840"/>
    </source>
</evidence>
<organism evidence="5 6">
    <name type="scientific">Paenibacillus xanthanilyticus</name>
    <dbReference type="NCBI Taxonomy" id="1783531"/>
    <lineage>
        <taxon>Bacteria</taxon>
        <taxon>Bacillati</taxon>
        <taxon>Bacillota</taxon>
        <taxon>Bacilli</taxon>
        <taxon>Bacillales</taxon>
        <taxon>Paenibacillaceae</taxon>
        <taxon>Paenibacillus</taxon>
    </lineage>
</organism>
<dbReference type="Pfam" id="PF22977">
    <property type="entry name" value="WHD"/>
    <property type="match status" value="1"/>
</dbReference>
<dbReference type="InterPro" id="IPR003959">
    <property type="entry name" value="ATPase_AAA_core"/>
</dbReference>
<dbReference type="SMART" id="SM00382">
    <property type="entry name" value="AAA"/>
    <property type="match status" value="1"/>
</dbReference>
<sequence>MTALTPYINGYEHWRDELMLLDALIQFRLDCRIELERDNPFDPMRGLLVTEEEVARLLNESADDMELSASLADRQRSIQQRRSEIDARLAANLSEHRPLPLLALAGRFGLLAFERQCVLLALAPELNRKYEKLFGYLQDDVTCKHPTVDLALKLFGGNEAGQYAARVAFEEERPLMKWIMEEGERSAGILSKPLRLDSRIVSYLLGTSEFDPRLSPYAKPLTVPIEWPLLEVEELQAKLLHFVRMNEAGRPAGPMLIHLWGGDGAGKKTHAALLAAKLGKPAFRLRLQPASKWTAETNQLLHRFFREARLAGAVIALEPESPGSEEDAGCEKLLAWTRDYPYPVFWLTLSPRGADALPAEEGTAVLQAELAVPDLMLRQRLWMNAEGLNEQDAEALAAKYRFTPGLIRRSVERAAQTARLDSVEAAAGHYEQGARAQAHHRMGDKARRLNPRYRWSDLVLPEEQLDMLRQASAMMRFRGEVFGKWGFERKLSYGKGVSMLFAGPPGTGKTMAAEVMASELNMEAYKIDLSQIVSKYIGETEKNLRVIFDEAQRSHAILFFDEADAIFGKRSEVKDAHDKYANVETAYLLQQMEEYDGISILATNFQQNMDDAFMRRLSLVIKFPFPDAEHRARLWSSMVPTSTPLSNDVDFELLGRKIEVAGGSIKNIVVTAAFMAASAGNPLGMRELVAAARQELKKTGKILLPGEWEGFF</sequence>
<dbReference type="InterPro" id="IPR003593">
    <property type="entry name" value="AAA+_ATPase"/>
</dbReference>
<evidence type="ECO:0000256" key="1">
    <source>
        <dbReference type="ARBA" id="ARBA00006914"/>
    </source>
</evidence>
<protein>
    <submittedName>
        <fullName evidence="5">ATP-binding protein</fullName>
    </submittedName>
</protein>
<keyword evidence="6" id="KW-1185">Reference proteome</keyword>
<evidence type="ECO:0000259" key="4">
    <source>
        <dbReference type="SMART" id="SM00382"/>
    </source>
</evidence>
<comment type="similarity">
    <text evidence="1">Belongs to the AAA ATPase family.</text>
</comment>
<comment type="caution">
    <text evidence="5">The sequence shown here is derived from an EMBL/GenBank/DDBJ whole genome shotgun (WGS) entry which is preliminary data.</text>
</comment>
<name>A0ABV8K7B4_9BACL</name>
<reference evidence="6" key="1">
    <citation type="journal article" date="2019" name="Int. J. Syst. Evol. Microbiol.">
        <title>The Global Catalogue of Microorganisms (GCM) 10K type strain sequencing project: providing services to taxonomists for standard genome sequencing and annotation.</title>
        <authorList>
            <consortium name="The Broad Institute Genomics Platform"/>
            <consortium name="The Broad Institute Genome Sequencing Center for Infectious Disease"/>
            <person name="Wu L."/>
            <person name="Ma J."/>
        </authorList>
    </citation>
    <scope>NUCLEOTIDE SEQUENCE [LARGE SCALE GENOMIC DNA]</scope>
    <source>
        <strain evidence="6">IBRC-M 10987</strain>
    </source>
</reference>
<dbReference type="Gene3D" id="3.40.50.300">
    <property type="entry name" value="P-loop containing nucleotide triphosphate hydrolases"/>
    <property type="match status" value="1"/>
</dbReference>
<dbReference type="InterPro" id="IPR050221">
    <property type="entry name" value="26S_Proteasome_ATPase"/>
</dbReference>
<dbReference type="GO" id="GO:0005524">
    <property type="term" value="F:ATP binding"/>
    <property type="evidence" value="ECO:0007669"/>
    <property type="project" value="UniProtKB-KW"/>
</dbReference>
<dbReference type="PANTHER" id="PTHR23073">
    <property type="entry name" value="26S PROTEASOME REGULATORY SUBUNIT"/>
    <property type="match status" value="1"/>
</dbReference>
<evidence type="ECO:0000313" key="6">
    <source>
        <dbReference type="Proteomes" id="UP001595715"/>
    </source>
</evidence>
<dbReference type="InterPro" id="IPR054472">
    <property type="entry name" value="WHD"/>
</dbReference>
<proteinExistence type="inferred from homology"/>